<evidence type="ECO:0000256" key="3">
    <source>
        <dbReference type="SAM" id="Coils"/>
    </source>
</evidence>
<reference evidence="5" key="1">
    <citation type="submission" date="2023-09" db="EMBL/GenBank/DDBJ databases">
        <title>Undibacterium sp. 20NA77.5 isolated from freshwater.</title>
        <authorList>
            <person name="Le V."/>
            <person name="Ko S.-R."/>
            <person name="Ahn C.-Y."/>
            <person name="Oh H.-M."/>
        </authorList>
    </citation>
    <scope>NUCLEOTIDE SEQUENCE</scope>
    <source>
        <strain evidence="5">20NA77.5</strain>
    </source>
</reference>
<dbReference type="Pfam" id="PF04340">
    <property type="entry name" value="DUF484"/>
    <property type="match status" value="1"/>
</dbReference>
<proteinExistence type="predicted"/>
<dbReference type="InterPro" id="IPR000160">
    <property type="entry name" value="GGDEF_dom"/>
</dbReference>
<dbReference type="InterPro" id="IPR050469">
    <property type="entry name" value="Diguanylate_Cyclase"/>
</dbReference>
<dbReference type="SUPFAM" id="SSF55073">
    <property type="entry name" value="Nucleotide cyclase"/>
    <property type="match status" value="1"/>
</dbReference>
<name>A0ABY9RGI8_9BURK</name>
<dbReference type="SUPFAM" id="SSF55781">
    <property type="entry name" value="GAF domain-like"/>
    <property type="match status" value="1"/>
</dbReference>
<dbReference type="EC" id="2.7.7.65" evidence="1"/>
<dbReference type="PANTHER" id="PTHR45138:SF9">
    <property type="entry name" value="DIGUANYLATE CYCLASE DGCM-RELATED"/>
    <property type="match status" value="1"/>
</dbReference>
<dbReference type="InterPro" id="IPR029787">
    <property type="entry name" value="Nucleotide_cyclase"/>
</dbReference>
<dbReference type="Pfam" id="PF00990">
    <property type="entry name" value="GGDEF"/>
    <property type="match status" value="1"/>
</dbReference>
<dbReference type="Gene3D" id="3.30.70.270">
    <property type="match status" value="1"/>
</dbReference>
<keyword evidence="3" id="KW-0175">Coiled coil</keyword>
<dbReference type="NCBIfam" id="TIGR00254">
    <property type="entry name" value="GGDEF"/>
    <property type="match status" value="1"/>
</dbReference>
<dbReference type="Proteomes" id="UP001181355">
    <property type="component" value="Chromosome"/>
</dbReference>
<gene>
    <name evidence="5" type="ORF">RF679_17115</name>
</gene>
<evidence type="ECO:0000313" key="6">
    <source>
        <dbReference type="Proteomes" id="UP001181355"/>
    </source>
</evidence>
<dbReference type="EMBL" id="CP133720">
    <property type="protein sequence ID" value="WMW80347.1"/>
    <property type="molecule type" value="Genomic_DNA"/>
</dbReference>
<evidence type="ECO:0000313" key="5">
    <source>
        <dbReference type="EMBL" id="WMW80347.1"/>
    </source>
</evidence>
<keyword evidence="6" id="KW-1185">Reference proteome</keyword>
<feature type="domain" description="GGDEF" evidence="4">
    <location>
        <begin position="240"/>
        <end position="380"/>
    </location>
</feature>
<sequence length="381" mass="42807">MDKHTTPTSSSAGLSPGIAMQNELQLVRAQLNDLINEARQNQAILQRHQSLDLQLIGSQSFRELIRHIFVTLADMCELDQVTLCLLNSQHNLQEMLADLNIASDEFPFLLFAQNEIELRHEDKPLRKSIVGPYEANEHQKWFAPYATPPQSVAIIPLIRQSKLLGCLNLGSDQLDRFEIDMGTDFIERLGSIIAICLENVINSERLTQIGLTDALTNVSNRRHVEQRILEEIGRARRQHYGISCMYLDIDHFKKINDIHGHQGGDEVLKEAAKRIKAELRLSDTIGRFGGEEFVVLLVNTNHEDAIHVAERIRKSIANQPFLLSMTGLCDVTISIGIATLSDDHNLGEIESAAKALLQRADAALYEAKEKGRNRVIDSPED</sequence>
<dbReference type="PROSITE" id="PS50887">
    <property type="entry name" value="GGDEF"/>
    <property type="match status" value="1"/>
</dbReference>
<dbReference type="SMART" id="SM00267">
    <property type="entry name" value="GGDEF"/>
    <property type="match status" value="1"/>
</dbReference>
<evidence type="ECO:0000256" key="1">
    <source>
        <dbReference type="ARBA" id="ARBA00012528"/>
    </source>
</evidence>
<evidence type="ECO:0000256" key="2">
    <source>
        <dbReference type="ARBA" id="ARBA00034247"/>
    </source>
</evidence>
<dbReference type="InterPro" id="IPR043128">
    <property type="entry name" value="Rev_trsase/Diguanyl_cyclase"/>
</dbReference>
<evidence type="ECO:0000259" key="4">
    <source>
        <dbReference type="PROSITE" id="PS50887"/>
    </source>
</evidence>
<accession>A0ABY9RGI8</accession>
<organism evidence="5 6">
    <name type="scientific">Undibacterium cyanobacteriorum</name>
    <dbReference type="NCBI Taxonomy" id="3073561"/>
    <lineage>
        <taxon>Bacteria</taxon>
        <taxon>Pseudomonadati</taxon>
        <taxon>Pseudomonadota</taxon>
        <taxon>Betaproteobacteria</taxon>
        <taxon>Burkholderiales</taxon>
        <taxon>Oxalobacteraceae</taxon>
        <taxon>Undibacterium</taxon>
    </lineage>
</organism>
<dbReference type="InterPro" id="IPR029016">
    <property type="entry name" value="GAF-like_dom_sf"/>
</dbReference>
<feature type="coiled-coil region" evidence="3">
    <location>
        <begin position="21"/>
        <end position="48"/>
    </location>
</feature>
<protein>
    <recommendedName>
        <fullName evidence="1">diguanylate cyclase</fullName>
        <ecNumber evidence="1">2.7.7.65</ecNumber>
    </recommendedName>
</protein>
<dbReference type="Gene3D" id="3.30.450.40">
    <property type="match status" value="1"/>
</dbReference>
<comment type="catalytic activity">
    <reaction evidence="2">
        <text>2 GTP = 3',3'-c-di-GMP + 2 diphosphate</text>
        <dbReference type="Rhea" id="RHEA:24898"/>
        <dbReference type="ChEBI" id="CHEBI:33019"/>
        <dbReference type="ChEBI" id="CHEBI:37565"/>
        <dbReference type="ChEBI" id="CHEBI:58805"/>
        <dbReference type="EC" id="2.7.7.65"/>
    </reaction>
</comment>
<dbReference type="PANTHER" id="PTHR45138">
    <property type="entry name" value="REGULATORY COMPONENTS OF SENSORY TRANSDUCTION SYSTEM"/>
    <property type="match status" value="1"/>
</dbReference>
<dbReference type="RefSeq" id="WP_309481840.1">
    <property type="nucleotide sequence ID" value="NZ_CP133720.1"/>
</dbReference>
<dbReference type="CDD" id="cd01949">
    <property type="entry name" value="GGDEF"/>
    <property type="match status" value="1"/>
</dbReference>
<dbReference type="InterPro" id="IPR007435">
    <property type="entry name" value="DUF484"/>
</dbReference>